<name>A0ABY0BXM6_9GAMM</name>
<dbReference type="Proteomes" id="UP000287410">
    <property type="component" value="Unassembled WGS sequence"/>
</dbReference>
<keyword evidence="5 6" id="KW-0472">Membrane</keyword>
<evidence type="ECO:0000256" key="4">
    <source>
        <dbReference type="ARBA" id="ARBA00022989"/>
    </source>
</evidence>
<dbReference type="InterPro" id="IPR032816">
    <property type="entry name" value="VTT_dom"/>
</dbReference>
<proteinExistence type="inferred from homology"/>
<keyword evidence="2 6" id="KW-1003">Cell membrane</keyword>
<evidence type="ECO:0000313" key="9">
    <source>
        <dbReference type="Proteomes" id="UP000287410"/>
    </source>
</evidence>
<evidence type="ECO:0000313" key="8">
    <source>
        <dbReference type="EMBL" id="RUO29191.1"/>
    </source>
</evidence>
<evidence type="ECO:0000256" key="6">
    <source>
        <dbReference type="RuleBase" id="RU366058"/>
    </source>
</evidence>
<organism evidence="8 9">
    <name type="scientific">Aliidiomarina sedimenti</name>
    <dbReference type="NCBI Taxonomy" id="1933879"/>
    <lineage>
        <taxon>Bacteria</taxon>
        <taxon>Pseudomonadati</taxon>
        <taxon>Pseudomonadota</taxon>
        <taxon>Gammaproteobacteria</taxon>
        <taxon>Alteromonadales</taxon>
        <taxon>Idiomarinaceae</taxon>
        <taxon>Aliidiomarina</taxon>
    </lineage>
</organism>
<dbReference type="InterPro" id="IPR015414">
    <property type="entry name" value="TMEM64"/>
</dbReference>
<feature type="transmembrane region" description="Helical" evidence="6">
    <location>
        <begin position="75"/>
        <end position="104"/>
    </location>
</feature>
<dbReference type="EMBL" id="PIPN01000004">
    <property type="protein sequence ID" value="RUO29191.1"/>
    <property type="molecule type" value="Genomic_DNA"/>
</dbReference>
<comment type="caution">
    <text evidence="8">The sequence shown here is derived from an EMBL/GenBank/DDBJ whole genome shotgun (WGS) entry which is preliminary data.</text>
</comment>
<feature type="transmembrane region" description="Helical" evidence="6">
    <location>
        <begin position="226"/>
        <end position="247"/>
    </location>
</feature>
<dbReference type="PANTHER" id="PTHR12677">
    <property type="entry name" value="GOLGI APPARATUS MEMBRANE PROTEIN TVP38-RELATED"/>
    <property type="match status" value="1"/>
</dbReference>
<comment type="similarity">
    <text evidence="6">Belongs to the TVP38/TMEM64 family.</text>
</comment>
<keyword evidence="3 6" id="KW-0812">Transmembrane</keyword>
<feature type="domain" description="VTT" evidence="7">
    <location>
        <begin position="96"/>
        <end position="212"/>
    </location>
</feature>
<evidence type="ECO:0000256" key="2">
    <source>
        <dbReference type="ARBA" id="ARBA00022475"/>
    </source>
</evidence>
<keyword evidence="9" id="KW-1185">Reference proteome</keyword>
<evidence type="ECO:0000256" key="5">
    <source>
        <dbReference type="ARBA" id="ARBA00023136"/>
    </source>
</evidence>
<evidence type="ECO:0000256" key="1">
    <source>
        <dbReference type="ARBA" id="ARBA00004651"/>
    </source>
</evidence>
<dbReference type="Pfam" id="PF09335">
    <property type="entry name" value="VTT_dom"/>
    <property type="match status" value="1"/>
</dbReference>
<evidence type="ECO:0000256" key="3">
    <source>
        <dbReference type="ARBA" id="ARBA00022692"/>
    </source>
</evidence>
<reference evidence="8 9" key="1">
    <citation type="journal article" date="2018" name="Front. Microbiol.">
        <title>Genome-Based Analysis Reveals the Taxonomy and Diversity of the Family Idiomarinaceae.</title>
        <authorList>
            <person name="Liu Y."/>
            <person name="Lai Q."/>
            <person name="Shao Z."/>
        </authorList>
    </citation>
    <scope>NUCLEOTIDE SEQUENCE [LARGE SCALE GENOMIC DNA]</scope>
    <source>
        <strain evidence="8 9">GBSy1</strain>
    </source>
</reference>
<sequence>MLSRSCDACTLLCCCMIRIKTGKQSMQGAKRQSLYKILLALLTIVALSMLWRWAIDHGWMDQAQLTDWLSQWQQQPYWLIGLYLTALYVVLLQLFFPLTILVVVTGALFGPFWGSVFASLGTLSSSALCYWVGLAVGEAPLRRLQGRLIKRASSYMSQRSVRTMIIINLLPIAPFTLTNLLAGAVKMPFMRYMLGSAIGIVPGLIAVTVFGAQLTQLATAASRREWLVALGTGVLALAALWLINFYVRQRRAPPSPQHKTD</sequence>
<gene>
    <name evidence="8" type="ORF">CWE12_09400</name>
</gene>
<feature type="transmembrane region" description="Helical" evidence="6">
    <location>
        <begin position="192"/>
        <end position="214"/>
    </location>
</feature>
<keyword evidence="4 6" id="KW-1133">Transmembrane helix</keyword>
<accession>A0ABY0BXM6</accession>
<comment type="subcellular location">
    <subcellularLocation>
        <location evidence="1 6">Cell membrane</location>
        <topology evidence="1 6">Multi-pass membrane protein</topology>
    </subcellularLocation>
</comment>
<feature type="transmembrane region" description="Helical" evidence="6">
    <location>
        <begin position="165"/>
        <end position="185"/>
    </location>
</feature>
<feature type="transmembrane region" description="Helical" evidence="6">
    <location>
        <begin position="33"/>
        <end position="55"/>
    </location>
</feature>
<evidence type="ECO:0000259" key="7">
    <source>
        <dbReference type="Pfam" id="PF09335"/>
    </source>
</evidence>
<dbReference type="PANTHER" id="PTHR12677:SF59">
    <property type="entry name" value="GOLGI APPARATUS MEMBRANE PROTEIN TVP38-RELATED"/>
    <property type="match status" value="1"/>
</dbReference>
<protein>
    <recommendedName>
        <fullName evidence="6">TVP38/TMEM64 family membrane protein</fullName>
    </recommendedName>
</protein>